<dbReference type="SUPFAM" id="SSF53098">
    <property type="entry name" value="Ribonuclease H-like"/>
    <property type="match status" value="1"/>
</dbReference>
<dbReference type="PANTHER" id="PTHR46889">
    <property type="entry name" value="TRANSPOSASE INSF FOR INSERTION SEQUENCE IS3B-RELATED"/>
    <property type="match status" value="1"/>
</dbReference>
<dbReference type="Proteomes" id="UP001157910">
    <property type="component" value="Unassembled WGS sequence"/>
</dbReference>
<dbReference type="PROSITE" id="PS50994">
    <property type="entry name" value="INTEGRASE"/>
    <property type="match status" value="1"/>
</dbReference>
<comment type="caution">
    <text evidence="2">The sequence shown here is derived from an EMBL/GenBank/DDBJ whole genome shotgun (WGS) entry which is preliminary data.</text>
</comment>
<gene>
    <name evidence="2" type="ORF">SAMN06296065_1502</name>
</gene>
<sequence>MEYQAELRRHGIRISMSGKGNCYDNAMVETFFKTIKSELVWRTVFYTRDQAKQAIARYIDGFYNPIRRHSALDYISPAQFERTASR</sequence>
<keyword evidence="3" id="KW-1185">Reference proteome</keyword>
<proteinExistence type="predicted"/>
<dbReference type="InterPro" id="IPR050900">
    <property type="entry name" value="Transposase_IS3/IS150/IS904"/>
</dbReference>
<dbReference type="EMBL" id="FXUI01000050">
    <property type="protein sequence ID" value="SMP83306.1"/>
    <property type="molecule type" value="Genomic_DNA"/>
</dbReference>
<reference evidence="2 3" key="1">
    <citation type="submission" date="2017-05" db="EMBL/GenBank/DDBJ databases">
        <authorList>
            <person name="Varghese N."/>
            <person name="Submissions S."/>
        </authorList>
    </citation>
    <scope>NUCLEOTIDE SEQUENCE [LARGE SCALE GENOMIC DNA]</scope>
    <source>
        <strain evidence="2 3">SM16</strain>
    </source>
</reference>
<feature type="domain" description="Integrase catalytic" evidence="1">
    <location>
        <begin position="1"/>
        <end position="85"/>
    </location>
</feature>
<name>A0ABY1QYF9_9SPHN</name>
<protein>
    <submittedName>
        <fullName evidence="2">Integrase core domain-containing protein</fullName>
    </submittedName>
</protein>
<dbReference type="InterPro" id="IPR012337">
    <property type="entry name" value="RNaseH-like_sf"/>
</dbReference>
<evidence type="ECO:0000313" key="3">
    <source>
        <dbReference type="Proteomes" id="UP001157910"/>
    </source>
</evidence>
<accession>A0ABY1QYF9</accession>
<evidence type="ECO:0000259" key="1">
    <source>
        <dbReference type="PROSITE" id="PS50994"/>
    </source>
</evidence>
<evidence type="ECO:0000313" key="2">
    <source>
        <dbReference type="EMBL" id="SMP83306.1"/>
    </source>
</evidence>
<dbReference type="Gene3D" id="3.30.420.10">
    <property type="entry name" value="Ribonuclease H-like superfamily/Ribonuclease H"/>
    <property type="match status" value="1"/>
</dbReference>
<dbReference type="InterPro" id="IPR001584">
    <property type="entry name" value="Integrase_cat-core"/>
</dbReference>
<dbReference type="Pfam" id="PF13683">
    <property type="entry name" value="rve_3"/>
    <property type="match status" value="1"/>
</dbReference>
<organism evidence="2 3">
    <name type="scientific">Novosphingobium panipatense</name>
    <dbReference type="NCBI Taxonomy" id="428991"/>
    <lineage>
        <taxon>Bacteria</taxon>
        <taxon>Pseudomonadati</taxon>
        <taxon>Pseudomonadota</taxon>
        <taxon>Alphaproteobacteria</taxon>
        <taxon>Sphingomonadales</taxon>
        <taxon>Sphingomonadaceae</taxon>
        <taxon>Novosphingobium</taxon>
    </lineage>
</organism>
<dbReference type="InterPro" id="IPR036397">
    <property type="entry name" value="RNaseH_sf"/>
</dbReference>
<dbReference type="PANTHER" id="PTHR46889:SF4">
    <property type="entry name" value="TRANSPOSASE INSO FOR INSERTION SEQUENCE ELEMENT IS911B-RELATED"/>
    <property type="match status" value="1"/>
</dbReference>